<proteinExistence type="predicted"/>
<accession>A0A455TZQ6</accession>
<dbReference type="KEGG" id="hsr:HSBAA_01110"/>
<dbReference type="Proteomes" id="UP000320231">
    <property type="component" value="Chromosome"/>
</dbReference>
<evidence type="ECO:0000313" key="1">
    <source>
        <dbReference type="EMBL" id="BBI58805.1"/>
    </source>
</evidence>
<gene>
    <name evidence="1" type="ORF">HSBAA_01110</name>
</gene>
<name>A0A455TZQ6_9GAMM</name>
<evidence type="ECO:0000313" key="2">
    <source>
        <dbReference type="Proteomes" id="UP000320231"/>
    </source>
</evidence>
<organism evidence="1 2">
    <name type="scientific">Vreelandella sulfidaeris</name>
    <dbReference type="NCBI Taxonomy" id="115553"/>
    <lineage>
        <taxon>Bacteria</taxon>
        <taxon>Pseudomonadati</taxon>
        <taxon>Pseudomonadota</taxon>
        <taxon>Gammaproteobacteria</taxon>
        <taxon>Oceanospirillales</taxon>
        <taxon>Halomonadaceae</taxon>
        <taxon>Vreelandella</taxon>
    </lineage>
</organism>
<dbReference type="EMBL" id="AP019514">
    <property type="protein sequence ID" value="BBI58805.1"/>
    <property type="molecule type" value="Genomic_DNA"/>
</dbReference>
<sequence>MLKIVDNLTINLGVTSFARMTAQQSLSGVFKLTDEWLKALSQLALLCFLHREPYAAS</sequence>
<reference evidence="1 2" key="1">
    <citation type="journal article" date="2019" name="Microbiol. Resour. Announc.">
        <title>Complete Genome Sequence of Halomonas sulfidaeris Strain Esulfide1 Isolated from a Metal Sulfide Rock at a Depth of 2,200 Meters, Obtained Using Nanopore Sequencing.</title>
        <authorList>
            <person name="Saito M."/>
            <person name="Nishigata A."/>
            <person name="Galipon J."/>
            <person name="Arakawa K."/>
        </authorList>
    </citation>
    <scope>NUCLEOTIDE SEQUENCE [LARGE SCALE GENOMIC DNA]</scope>
    <source>
        <strain evidence="1 2">ATCC BAA-803</strain>
    </source>
</reference>
<protein>
    <submittedName>
        <fullName evidence="1">Uncharacterized protein</fullName>
    </submittedName>
</protein>
<dbReference type="AlphaFoldDB" id="A0A455TZQ6"/>